<keyword evidence="8" id="KW-1185">Reference proteome</keyword>
<comment type="similarity">
    <text evidence="1 5">Belongs to the peptidase S8 family.</text>
</comment>
<accession>A0AB35WZG5</accession>
<evidence type="ECO:0000313" key="8">
    <source>
        <dbReference type="Proteomes" id="UP001307839"/>
    </source>
</evidence>
<dbReference type="PANTHER" id="PTHR43399">
    <property type="entry name" value="SUBTILISIN-RELATED"/>
    <property type="match status" value="1"/>
</dbReference>
<evidence type="ECO:0000259" key="6">
    <source>
        <dbReference type="Pfam" id="PF00082"/>
    </source>
</evidence>
<feature type="active site" description="Charge relay system" evidence="5">
    <location>
        <position position="376"/>
    </location>
</feature>
<gene>
    <name evidence="7" type="ORF">V0R53_19085</name>
</gene>
<dbReference type="PANTHER" id="PTHR43399:SF4">
    <property type="entry name" value="CELL WALL-ASSOCIATED PROTEASE"/>
    <property type="match status" value="1"/>
</dbReference>
<evidence type="ECO:0000256" key="4">
    <source>
        <dbReference type="ARBA" id="ARBA00022825"/>
    </source>
</evidence>
<sequence>MSLDVNFVYYRNFRFDGKFHVRCIGSGLDKVKSIRYELEKVGTDGPVTIDAKSVYSQAHSGAMGDYGCPATLHAEIAKGTYSIRPRVRIKDGVTDVPVDEHHSLLMEPLVIVINEGELSRGILDTVPLAAGNSRRKRSVVEGQGNELANEAREVEDPLGESLHPFPFVAPGMSYPTLLLKFFEGGLERFLAELEPDSGSDLVRLWPSLKDVIDPRPLLDPQERSDDKLAVLSLYCYLEQPSSMLNETYVALIQTLEALEYLESLQFVAPEVESAVVVAGAAAILATLLTGAAVVAGNDAYEEARPTPDFEALQTYLDEPGIRYKGMNVRKAWARQVTGKGARVHFSDGGLFPDHEDLKGNPNLRIITQQPNDDPGHGTKSVGILLATPDSRGMTGICHASELYLYNNRAQDHASRVRTPKDLLRYVEPGDIVAINRQSANVNVLSTFLPSLQERDWWDMAQALTERGAVVVFAAGNGSSKSLADKGTTAHYGVNLADWRYFDNHGDAEAIVVGACQSWDGKPHQYSNFRYPYRMLNSWGDSVVTLGGGDLQDKSGDDRDYTAHYAGTSSATPLVTGALSLIQSYAMEQHHIYLNADQMHLLVMQAGYRDATLPHSDVAPMGARPDVHGTLVLLDKILGGGRFHPPRDEL</sequence>
<dbReference type="GO" id="GO:0006508">
    <property type="term" value="P:proteolysis"/>
    <property type="evidence" value="ECO:0007669"/>
    <property type="project" value="UniProtKB-KW"/>
</dbReference>
<keyword evidence="4 5" id="KW-0720">Serine protease</keyword>
<dbReference type="PROSITE" id="PS51892">
    <property type="entry name" value="SUBTILASE"/>
    <property type="match status" value="1"/>
</dbReference>
<dbReference type="PROSITE" id="PS00138">
    <property type="entry name" value="SUBTILASE_SER"/>
    <property type="match status" value="1"/>
</dbReference>
<evidence type="ECO:0000313" key="7">
    <source>
        <dbReference type="EMBL" id="MEE1868491.1"/>
    </source>
</evidence>
<proteinExistence type="inferred from homology"/>
<protein>
    <submittedName>
        <fullName evidence="7">S8 family serine peptidase</fullName>
    </submittedName>
</protein>
<reference evidence="7 8" key="1">
    <citation type="submission" date="2024-01" db="EMBL/GenBank/DDBJ databases">
        <title>Unpublished Manusciprt.</title>
        <authorList>
            <person name="Duman M."/>
            <person name="Valdes E.G."/>
            <person name="Ajmi N."/>
            <person name="Altun S."/>
            <person name="Saticioglu I.B."/>
        </authorList>
    </citation>
    <scope>NUCLEOTIDE SEQUENCE [LARGE SCALE GENOMIC DNA]</scope>
    <source>
        <strain evidence="7 8">120P</strain>
    </source>
</reference>
<dbReference type="InterPro" id="IPR023828">
    <property type="entry name" value="Peptidase_S8_Ser-AS"/>
</dbReference>
<evidence type="ECO:0000256" key="1">
    <source>
        <dbReference type="ARBA" id="ARBA00011073"/>
    </source>
</evidence>
<dbReference type="RefSeq" id="WP_330080287.1">
    <property type="nucleotide sequence ID" value="NZ_JAZDCU010000012.1"/>
</dbReference>
<dbReference type="SUPFAM" id="SSF52743">
    <property type="entry name" value="Subtilisin-like"/>
    <property type="match status" value="1"/>
</dbReference>
<dbReference type="InterPro" id="IPR036852">
    <property type="entry name" value="Peptidase_S8/S53_dom_sf"/>
</dbReference>
<evidence type="ECO:0000256" key="3">
    <source>
        <dbReference type="ARBA" id="ARBA00022801"/>
    </source>
</evidence>
<dbReference type="EMBL" id="JAZDQP010000014">
    <property type="protein sequence ID" value="MEE1868491.1"/>
    <property type="molecule type" value="Genomic_DNA"/>
</dbReference>
<dbReference type="Proteomes" id="UP001307839">
    <property type="component" value="Unassembled WGS sequence"/>
</dbReference>
<dbReference type="InterPro" id="IPR015500">
    <property type="entry name" value="Peptidase_S8_subtilisin-rel"/>
</dbReference>
<keyword evidence="2 5" id="KW-0645">Protease</keyword>
<dbReference type="GO" id="GO:0004252">
    <property type="term" value="F:serine-type endopeptidase activity"/>
    <property type="evidence" value="ECO:0007669"/>
    <property type="project" value="UniProtKB-UniRule"/>
</dbReference>
<dbReference type="AlphaFoldDB" id="A0AB35WZG5"/>
<evidence type="ECO:0000256" key="2">
    <source>
        <dbReference type="ARBA" id="ARBA00022670"/>
    </source>
</evidence>
<dbReference type="PRINTS" id="PR00723">
    <property type="entry name" value="SUBTILISIN"/>
</dbReference>
<dbReference type="InterPro" id="IPR051048">
    <property type="entry name" value="Peptidase_S8/S53_subtilisin"/>
</dbReference>
<feature type="active site" description="Charge relay system" evidence="5">
    <location>
        <position position="347"/>
    </location>
</feature>
<name>A0AB35WZG5_9PSED</name>
<dbReference type="Gene3D" id="3.40.50.200">
    <property type="entry name" value="Peptidase S8/S53 domain"/>
    <property type="match status" value="1"/>
</dbReference>
<organism evidence="7 8">
    <name type="scientific">Pseudomonas auratipiscis</name>
    <dbReference type="NCBI Taxonomy" id="3115853"/>
    <lineage>
        <taxon>Bacteria</taxon>
        <taxon>Pseudomonadati</taxon>
        <taxon>Pseudomonadota</taxon>
        <taxon>Gammaproteobacteria</taxon>
        <taxon>Pseudomonadales</taxon>
        <taxon>Pseudomonadaceae</taxon>
        <taxon>Pseudomonas</taxon>
    </lineage>
</organism>
<feature type="active site" description="Charge relay system" evidence="5">
    <location>
        <position position="568"/>
    </location>
</feature>
<keyword evidence="3 5" id="KW-0378">Hydrolase</keyword>
<dbReference type="Pfam" id="PF00082">
    <property type="entry name" value="Peptidase_S8"/>
    <property type="match status" value="1"/>
</dbReference>
<comment type="caution">
    <text evidence="7">The sequence shown here is derived from an EMBL/GenBank/DDBJ whole genome shotgun (WGS) entry which is preliminary data.</text>
</comment>
<evidence type="ECO:0000256" key="5">
    <source>
        <dbReference type="PROSITE-ProRule" id="PRU01240"/>
    </source>
</evidence>
<feature type="domain" description="Peptidase S8/S53" evidence="6">
    <location>
        <begin position="343"/>
        <end position="605"/>
    </location>
</feature>
<dbReference type="InterPro" id="IPR000209">
    <property type="entry name" value="Peptidase_S8/S53_dom"/>
</dbReference>